<protein>
    <recommendedName>
        <fullName evidence="10">MPR-like GPCR protein</fullName>
    </recommendedName>
</protein>
<dbReference type="PANTHER" id="PTHR20855:SF52">
    <property type="entry name" value="ADIPONECTIN RECEPTOR PROTEIN"/>
    <property type="match status" value="1"/>
</dbReference>
<keyword evidence="6" id="KW-0862">Zinc</keyword>
<feature type="transmembrane region" description="Helical" evidence="7">
    <location>
        <begin position="136"/>
        <end position="155"/>
    </location>
</feature>
<feature type="binding site" evidence="6">
    <location>
        <position position="118"/>
    </location>
    <ligand>
        <name>Zn(2+)</name>
        <dbReference type="ChEBI" id="CHEBI:29105"/>
    </ligand>
</feature>
<dbReference type="AlphaFoldDB" id="A0A9W8NEV5"/>
<evidence type="ECO:0000256" key="7">
    <source>
        <dbReference type="SAM" id="Phobius"/>
    </source>
</evidence>
<keyword evidence="4 7" id="KW-1133">Transmembrane helix</keyword>
<comment type="subcellular location">
    <subcellularLocation>
        <location evidence="1">Membrane</location>
        <topology evidence="1">Multi-pass membrane protein</topology>
    </subcellularLocation>
</comment>
<dbReference type="GO" id="GO:0016020">
    <property type="term" value="C:membrane"/>
    <property type="evidence" value="ECO:0007669"/>
    <property type="project" value="UniProtKB-SubCell"/>
</dbReference>
<accession>A0A9W8NEV5</accession>
<feature type="transmembrane region" description="Helical" evidence="7">
    <location>
        <begin position="236"/>
        <end position="253"/>
    </location>
</feature>
<dbReference type="GO" id="GO:0006882">
    <property type="term" value="P:intracellular zinc ion homeostasis"/>
    <property type="evidence" value="ECO:0007669"/>
    <property type="project" value="TreeGrafter"/>
</dbReference>
<evidence type="ECO:0000256" key="4">
    <source>
        <dbReference type="ARBA" id="ARBA00022989"/>
    </source>
</evidence>
<evidence type="ECO:0000256" key="3">
    <source>
        <dbReference type="ARBA" id="ARBA00022692"/>
    </source>
</evidence>
<keyword evidence="9" id="KW-1185">Reference proteome</keyword>
<evidence type="ECO:0000256" key="1">
    <source>
        <dbReference type="ARBA" id="ARBA00004141"/>
    </source>
</evidence>
<evidence type="ECO:0000256" key="5">
    <source>
        <dbReference type="ARBA" id="ARBA00023136"/>
    </source>
</evidence>
<keyword evidence="6" id="KW-0479">Metal-binding</keyword>
<comment type="caution">
    <text evidence="8">The sequence shown here is derived from an EMBL/GenBank/DDBJ whole genome shotgun (WGS) entry which is preliminary data.</text>
</comment>
<proteinExistence type="inferred from homology"/>
<dbReference type="GO" id="GO:0038023">
    <property type="term" value="F:signaling receptor activity"/>
    <property type="evidence" value="ECO:0007669"/>
    <property type="project" value="TreeGrafter"/>
</dbReference>
<comment type="similarity">
    <text evidence="2">Belongs to the ADIPOR family.</text>
</comment>
<dbReference type="VEuPathDB" id="FungiDB:F4678DRAFT_476388"/>
<feature type="transmembrane region" description="Helical" evidence="7">
    <location>
        <begin position="167"/>
        <end position="188"/>
    </location>
</feature>
<name>A0A9W8NEV5_9PEZI</name>
<evidence type="ECO:0000313" key="8">
    <source>
        <dbReference type="EMBL" id="KAJ3571935.1"/>
    </source>
</evidence>
<dbReference type="EMBL" id="JANPWZ010000805">
    <property type="protein sequence ID" value="KAJ3571935.1"/>
    <property type="molecule type" value="Genomic_DNA"/>
</dbReference>
<evidence type="ECO:0008006" key="10">
    <source>
        <dbReference type="Google" id="ProtNLM"/>
    </source>
</evidence>
<evidence type="ECO:0000256" key="6">
    <source>
        <dbReference type="PIRSR" id="PIRSR604254-1"/>
    </source>
</evidence>
<feature type="transmembrane region" description="Helical" evidence="7">
    <location>
        <begin position="63"/>
        <end position="85"/>
    </location>
</feature>
<keyword evidence="5 7" id="KW-0472">Membrane</keyword>
<dbReference type="GO" id="GO:0046872">
    <property type="term" value="F:metal ion binding"/>
    <property type="evidence" value="ECO:0007669"/>
    <property type="project" value="UniProtKB-KW"/>
</dbReference>
<sequence>MSATTHNLTYRSGANGARTVTWQEISPWQLDNKYIISGYRPERSDYLEIFTSLTFLHNETCNVYTHLIGAIILPLVATIFMRYMAEPHFFNVSSMDYTTFGLYFWCAEICLVLSALYHLMQAHSQPIEQFWHRGDLLGIVIVTMGTFASAVYYMFFCEPSLQRLHWVIVSPSGRLIMTTGTLTGLLMSKPSLQTPPLRKVRVGAFVVFGASSFIPLLHGVQRYGLDYMLQYSGMRWYLLELTFYGTGVILYAFRIPERLLLGQFDVSTISLPPRQPHEAMSVRFHKVKYNKLIRQNITY</sequence>
<organism evidence="8 9">
    <name type="scientific">Xylaria arbuscula</name>
    <dbReference type="NCBI Taxonomy" id="114810"/>
    <lineage>
        <taxon>Eukaryota</taxon>
        <taxon>Fungi</taxon>
        <taxon>Dikarya</taxon>
        <taxon>Ascomycota</taxon>
        <taxon>Pezizomycotina</taxon>
        <taxon>Sordariomycetes</taxon>
        <taxon>Xylariomycetidae</taxon>
        <taxon>Xylariales</taxon>
        <taxon>Xylariaceae</taxon>
        <taxon>Xylaria</taxon>
    </lineage>
</organism>
<keyword evidence="3 7" id="KW-0812">Transmembrane</keyword>
<dbReference type="PANTHER" id="PTHR20855">
    <property type="entry name" value="ADIPOR/PROGESTIN RECEPTOR-RELATED"/>
    <property type="match status" value="1"/>
</dbReference>
<evidence type="ECO:0000256" key="2">
    <source>
        <dbReference type="ARBA" id="ARBA00007018"/>
    </source>
</evidence>
<dbReference type="InterPro" id="IPR004254">
    <property type="entry name" value="AdipoR/HlyIII-related"/>
</dbReference>
<gene>
    <name evidence="8" type="ORF">NPX13_g5210</name>
</gene>
<evidence type="ECO:0000313" key="9">
    <source>
        <dbReference type="Proteomes" id="UP001148614"/>
    </source>
</evidence>
<feature type="transmembrane region" description="Helical" evidence="7">
    <location>
        <begin position="200"/>
        <end position="216"/>
    </location>
</feature>
<dbReference type="Proteomes" id="UP001148614">
    <property type="component" value="Unassembled WGS sequence"/>
</dbReference>
<reference evidence="8" key="1">
    <citation type="submission" date="2022-07" db="EMBL/GenBank/DDBJ databases">
        <title>Genome Sequence of Xylaria arbuscula.</title>
        <authorList>
            <person name="Buettner E."/>
        </authorList>
    </citation>
    <scope>NUCLEOTIDE SEQUENCE</scope>
    <source>
        <strain evidence="8">VT107</strain>
    </source>
</reference>
<dbReference type="Pfam" id="PF03006">
    <property type="entry name" value="HlyIII"/>
    <property type="match status" value="1"/>
</dbReference>
<feature type="transmembrane region" description="Helical" evidence="7">
    <location>
        <begin position="97"/>
        <end position="116"/>
    </location>
</feature>